<dbReference type="PANTHER" id="PTHR13710">
    <property type="entry name" value="DNA HELICASE RECQ FAMILY MEMBER"/>
    <property type="match status" value="1"/>
</dbReference>
<sequence length="470" mass="51904">MSFKADQTVINVLLTGAGKSILFMLPAVMRDIGTSIVVVPFVAFMNDFVTRARAMGIDCIRFRSSMNAGREEVPQAARAAAANIHRRMSHDHHGYSATELSLVQQVKAGGGTLEERTVEVIKQLDRDRTGRQKGVIYCQSKRQCEAIVDEIGCRFHHSGMSEEDRHEARTAWVDGRINRWIAVTTGLGTGIDTEGIVAVVHMEKPYGLVDFVQQTGRGGRRAGEAQMEAFISTPGCQRAVVSAFMDGAAGETCKDVDGAALCDRCKAFREVDNSSEADSGGGGENESEAECETGDGEESRNDNGGKRGGAIWKRFGIEEGMQIRTLFRWLDEAAHECPLPRDWCEGTQDEEGRCVFKDKVLPVVLMGLRSWRVKNIVKTGFGIDIKDKKEFFCWLGVERRFHGMKGTNAHALWELIIWEKSRGRGAKVMRMSIAVEKARESTLRHRLRAPLPKTAARVKGIIGTIGGTVR</sequence>
<feature type="region of interest" description="Disordered" evidence="4">
    <location>
        <begin position="273"/>
        <end position="305"/>
    </location>
</feature>
<dbReference type="PROSITE" id="PS51194">
    <property type="entry name" value="HELICASE_CTER"/>
    <property type="match status" value="1"/>
</dbReference>
<name>A0A9P9G7T1_FUSRE</name>
<dbReference type="Proteomes" id="UP000720189">
    <property type="component" value="Unassembled WGS sequence"/>
</dbReference>
<keyword evidence="7" id="KW-1185">Reference proteome</keyword>
<evidence type="ECO:0000259" key="5">
    <source>
        <dbReference type="PROSITE" id="PS51194"/>
    </source>
</evidence>
<dbReference type="GeneID" id="70220645"/>
<comment type="catalytic activity">
    <reaction evidence="2">
        <text>Couples ATP hydrolysis with the unwinding of duplex DNA by translocating in the 3'-5' direction.</text>
        <dbReference type="EC" id="5.6.2.4"/>
    </reaction>
</comment>
<protein>
    <recommendedName>
        <fullName evidence="3">DNA 3'-5' helicase</fullName>
        <ecNumber evidence="3">5.6.2.4</ecNumber>
    </recommendedName>
</protein>
<feature type="compositionally biased region" description="Acidic residues" evidence="4">
    <location>
        <begin position="285"/>
        <end position="296"/>
    </location>
</feature>
<evidence type="ECO:0000313" key="6">
    <source>
        <dbReference type="EMBL" id="KAH7233813.1"/>
    </source>
</evidence>
<dbReference type="EMBL" id="JAGMUX010000018">
    <property type="protein sequence ID" value="KAH7233813.1"/>
    <property type="molecule type" value="Genomic_DNA"/>
</dbReference>
<evidence type="ECO:0000256" key="1">
    <source>
        <dbReference type="ARBA" id="ARBA00005446"/>
    </source>
</evidence>
<evidence type="ECO:0000256" key="3">
    <source>
        <dbReference type="ARBA" id="ARBA00034808"/>
    </source>
</evidence>
<dbReference type="GO" id="GO:0005737">
    <property type="term" value="C:cytoplasm"/>
    <property type="evidence" value="ECO:0007669"/>
    <property type="project" value="TreeGrafter"/>
</dbReference>
<dbReference type="OrthoDB" id="3522001at2759"/>
<proteinExistence type="inferred from homology"/>
<dbReference type="Gene3D" id="3.40.50.300">
    <property type="entry name" value="P-loop containing nucleotide triphosphate hydrolases"/>
    <property type="match status" value="2"/>
</dbReference>
<dbReference type="RefSeq" id="XP_046044158.1">
    <property type="nucleotide sequence ID" value="XM_046190691.1"/>
</dbReference>
<evidence type="ECO:0000256" key="4">
    <source>
        <dbReference type="SAM" id="MobiDB-lite"/>
    </source>
</evidence>
<evidence type="ECO:0000313" key="7">
    <source>
        <dbReference type="Proteomes" id="UP000720189"/>
    </source>
</evidence>
<comment type="similarity">
    <text evidence="1">Belongs to the helicase family. RecQ subfamily.</text>
</comment>
<dbReference type="Pfam" id="PF00271">
    <property type="entry name" value="Helicase_C"/>
    <property type="match status" value="1"/>
</dbReference>
<dbReference type="AlphaFoldDB" id="A0A9P9G7T1"/>
<feature type="domain" description="Helicase C-terminal" evidence="5">
    <location>
        <begin position="112"/>
        <end position="261"/>
    </location>
</feature>
<dbReference type="PANTHER" id="PTHR13710:SF154">
    <property type="entry name" value="RECQ HELICASE, PUTATIVE (AFU_ORTHOLOGUE AFUA_6G14720)-RELATED"/>
    <property type="match status" value="1"/>
</dbReference>
<dbReference type="GO" id="GO:0000724">
    <property type="term" value="P:double-strand break repair via homologous recombination"/>
    <property type="evidence" value="ECO:0007669"/>
    <property type="project" value="TreeGrafter"/>
</dbReference>
<dbReference type="EC" id="5.6.2.4" evidence="3"/>
<dbReference type="GO" id="GO:0005694">
    <property type="term" value="C:chromosome"/>
    <property type="evidence" value="ECO:0007669"/>
    <property type="project" value="TreeGrafter"/>
</dbReference>
<gene>
    <name evidence="6" type="ORF">BKA55DRAFT_544304</name>
</gene>
<accession>A0A9P9G7T1</accession>
<evidence type="ECO:0000256" key="2">
    <source>
        <dbReference type="ARBA" id="ARBA00034617"/>
    </source>
</evidence>
<dbReference type="InterPro" id="IPR027417">
    <property type="entry name" value="P-loop_NTPase"/>
</dbReference>
<dbReference type="GO" id="GO:0009378">
    <property type="term" value="F:four-way junction helicase activity"/>
    <property type="evidence" value="ECO:0007669"/>
    <property type="project" value="TreeGrafter"/>
</dbReference>
<reference evidence="6" key="1">
    <citation type="journal article" date="2021" name="Nat. Commun.">
        <title>Genetic determinants of endophytism in the Arabidopsis root mycobiome.</title>
        <authorList>
            <person name="Mesny F."/>
            <person name="Miyauchi S."/>
            <person name="Thiergart T."/>
            <person name="Pickel B."/>
            <person name="Atanasova L."/>
            <person name="Karlsson M."/>
            <person name="Huettel B."/>
            <person name="Barry K.W."/>
            <person name="Haridas S."/>
            <person name="Chen C."/>
            <person name="Bauer D."/>
            <person name="Andreopoulos W."/>
            <person name="Pangilinan J."/>
            <person name="LaButti K."/>
            <person name="Riley R."/>
            <person name="Lipzen A."/>
            <person name="Clum A."/>
            <person name="Drula E."/>
            <person name="Henrissat B."/>
            <person name="Kohler A."/>
            <person name="Grigoriev I.V."/>
            <person name="Martin F.M."/>
            <person name="Hacquard S."/>
        </authorList>
    </citation>
    <scope>NUCLEOTIDE SEQUENCE</scope>
    <source>
        <strain evidence="6">MPI-CAGE-AT-0023</strain>
    </source>
</reference>
<dbReference type="GO" id="GO:0043138">
    <property type="term" value="F:3'-5' DNA helicase activity"/>
    <property type="evidence" value="ECO:0007669"/>
    <property type="project" value="UniProtKB-EC"/>
</dbReference>
<dbReference type="SMART" id="SM00490">
    <property type="entry name" value="HELICc"/>
    <property type="match status" value="1"/>
</dbReference>
<organism evidence="6 7">
    <name type="scientific">Fusarium redolens</name>
    <dbReference type="NCBI Taxonomy" id="48865"/>
    <lineage>
        <taxon>Eukaryota</taxon>
        <taxon>Fungi</taxon>
        <taxon>Dikarya</taxon>
        <taxon>Ascomycota</taxon>
        <taxon>Pezizomycotina</taxon>
        <taxon>Sordariomycetes</taxon>
        <taxon>Hypocreomycetidae</taxon>
        <taxon>Hypocreales</taxon>
        <taxon>Nectriaceae</taxon>
        <taxon>Fusarium</taxon>
        <taxon>Fusarium redolens species complex</taxon>
    </lineage>
</organism>
<dbReference type="SUPFAM" id="SSF52540">
    <property type="entry name" value="P-loop containing nucleoside triphosphate hydrolases"/>
    <property type="match status" value="1"/>
</dbReference>
<comment type="caution">
    <text evidence="6">The sequence shown here is derived from an EMBL/GenBank/DDBJ whole genome shotgun (WGS) entry which is preliminary data.</text>
</comment>
<dbReference type="InterPro" id="IPR001650">
    <property type="entry name" value="Helicase_C-like"/>
</dbReference>